<dbReference type="GO" id="GO:0046872">
    <property type="term" value="F:metal ion binding"/>
    <property type="evidence" value="ECO:0007669"/>
    <property type="project" value="UniProtKB-KW"/>
</dbReference>
<evidence type="ECO:0000313" key="7">
    <source>
        <dbReference type="Proteomes" id="UP000027195"/>
    </source>
</evidence>
<dbReference type="GO" id="GO:0005634">
    <property type="term" value="C:nucleus"/>
    <property type="evidence" value="ECO:0007669"/>
    <property type="project" value="UniProtKB-SubCell"/>
</dbReference>
<dbReference type="Proteomes" id="UP000027195">
    <property type="component" value="Unassembled WGS sequence"/>
</dbReference>
<keyword evidence="4" id="KW-0804">Transcription</keyword>
<protein>
    <recommendedName>
        <fullName evidence="8">Transcription factor domain-containing protein</fullName>
    </recommendedName>
</protein>
<proteinExistence type="predicted"/>
<reference evidence="7" key="1">
    <citation type="journal article" date="2014" name="Proc. Natl. Acad. Sci. U.S.A.">
        <title>Extensive sampling of basidiomycete genomes demonstrates inadequacy of the white-rot/brown-rot paradigm for wood decay fungi.</title>
        <authorList>
            <person name="Riley R."/>
            <person name="Salamov A.A."/>
            <person name="Brown D.W."/>
            <person name="Nagy L.G."/>
            <person name="Floudas D."/>
            <person name="Held B.W."/>
            <person name="Levasseur A."/>
            <person name="Lombard V."/>
            <person name="Morin E."/>
            <person name="Otillar R."/>
            <person name="Lindquist E.A."/>
            <person name="Sun H."/>
            <person name="LaButti K.M."/>
            <person name="Schmutz J."/>
            <person name="Jabbour D."/>
            <person name="Luo H."/>
            <person name="Baker S.E."/>
            <person name="Pisabarro A.G."/>
            <person name="Walton J.D."/>
            <person name="Blanchette R.A."/>
            <person name="Henrissat B."/>
            <person name="Martin F."/>
            <person name="Cullen D."/>
            <person name="Hibbett D.S."/>
            <person name="Grigoriev I.V."/>
        </authorList>
    </citation>
    <scope>NUCLEOTIDE SEQUENCE [LARGE SCALE GENOMIC DNA]</scope>
    <source>
        <strain evidence="7">FD-172 SS1</strain>
    </source>
</reference>
<evidence type="ECO:0000256" key="3">
    <source>
        <dbReference type="ARBA" id="ARBA00023015"/>
    </source>
</evidence>
<evidence type="ECO:0000256" key="4">
    <source>
        <dbReference type="ARBA" id="ARBA00023163"/>
    </source>
</evidence>
<accession>A0A067N7R9</accession>
<dbReference type="InParanoid" id="A0A067N7R9"/>
<evidence type="ECO:0000313" key="6">
    <source>
        <dbReference type="EMBL" id="KDQ20177.1"/>
    </source>
</evidence>
<gene>
    <name evidence="6" type="ORF">BOTBODRAFT_62508</name>
</gene>
<organism evidence="6 7">
    <name type="scientific">Botryobasidium botryosum (strain FD-172 SS1)</name>
    <dbReference type="NCBI Taxonomy" id="930990"/>
    <lineage>
        <taxon>Eukaryota</taxon>
        <taxon>Fungi</taxon>
        <taxon>Dikarya</taxon>
        <taxon>Basidiomycota</taxon>
        <taxon>Agaricomycotina</taxon>
        <taxon>Agaricomycetes</taxon>
        <taxon>Cantharellales</taxon>
        <taxon>Botryobasidiaceae</taxon>
        <taxon>Botryobasidium</taxon>
    </lineage>
</organism>
<sequence length="412" mass="45999">MRKFWSAYKLPSSDPEGLHPALIDVLCLLGCLHGPTSLQPYEVIFYKRLNRSLHDSLANKDRLLDFIRASGLAAVYCFARSRVIEGQNRLAAITQFAVACGLHKIDTHDFNAPNLNLFLLGRPRDLTALGDMIHAWWSLFCIDQLGAMVLEIPATLRCDDESVTTIWPCSFEEYEGSGNAAFAPYSGFSSLRSLTPGPDAAIGAYRNVYALRTKSCIMFYRGMRLASAFREGTDVNHDAYVAITVASCLAEDIALYRRQKCPSFDRPSSPAKSDNLVHDSSLIFTISMSYGALIQLFHVFAGDFRSHRKRFDVARKCARFAAKICRVTPSSVNLATWLPWYSAYEVLAWHPIPFEMLGDGAAVAAARTDLDALTDAFKRFGRHYSLDFKNDRAFQRLGALDTQCLSQISQAQ</sequence>
<dbReference type="EMBL" id="KL198018">
    <property type="protein sequence ID" value="KDQ20177.1"/>
    <property type="molecule type" value="Genomic_DNA"/>
</dbReference>
<keyword evidence="2" id="KW-0479">Metal-binding</keyword>
<dbReference type="PANTHER" id="PTHR47338">
    <property type="entry name" value="ZN(II)2CYS6 TRANSCRIPTION FACTOR (EUROFUNG)-RELATED"/>
    <property type="match status" value="1"/>
</dbReference>
<keyword evidence="5" id="KW-0539">Nucleus</keyword>
<evidence type="ECO:0000256" key="2">
    <source>
        <dbReference type="ARBA" id="ARBA00022723"/>
    </source>
</evidence>
<dbReference type="AlphaFoldDB" id="A0A067N7R9"/>
<evidence type="ECO:0000256" key="5">
    <source>
        <dbReference type="ARBA" id="ARBA00023242"/>
    </source>
</evidence>
<keyword evidence="7" id="KW-1185">Reference proteome</keyword>
<evidence type="ECO:0008006" key="8">
    <source>
        <dbReference type="Google" id="ProtNLM"/>
    </source>
</evidence>
<keyword evidence="3" id="KW-0805">Transcription regulation</keyword>
<dbReference type="GO" id="GO:0000981">
    <property type="term" value="F:DNA-binding transcription factor activity, RNA polymerase II-specific"/>
    <property type="evidence" value="ECO:0007669"/>
    <property type="project" value="InterPro"/>
</dbReference>
<dbReference type="CDD" id="cd12148">
    <property type="entry name" value="fungal_TF_MHR"/>
    <property type="match status" value="1"/>
</dbReference>
<dbReference type="InterPro" id="IPR050815">
    <property type="entry name" value="TF_fung"/>
</dbReference>
<name>A0A067N7R9_BOTB1</name>
<dbReference type="HOGENOM" id="CLU_022337_0_1_1"/>
<comment type="subcellular location">
    <subcellularLocation>
        <location evidence="1">Nucleus</location>
    </subcellularLocation>
</comment>
<dbReference type="PANTHER" id="PTHR47338:SF29">
    <property type="entry name" value="ZN(2)-C6 FUNGAL-TYPE DOMAIN-CONTAINING PROTEIN"/>
    <property type="match status" value="1"/>
</dbReference>
<evidence type="ECO:0000256" key="1">
    <source>
        <dbReference type="ARBA" id="ARBA00004123"/>
    </source>
</evidence>
<dbReference type="STRING" id="930990.A0A067N7R9"/>
<dbReference type="OrthoDB" id="2309723at2759"/>